<protein>
    <submittedName>
        <fullName evidence="1">Uncharacterized protein</fullName>
    </submittedName>
</protein>
<name>A0A8J7WPU3_9ACTN</name>
<proteinExistence type="predicted"/>
<sequence length="154" mass="17249">MPEALPVEHARETLLELLTSEQASRGGSIEAVVQAFERFASMRFQIPGTPDSDGLLFQYGVFNFTGRPMLTLSFVRQFEQCNDRGDHECYRHVGAELLFEPDVQALPEHHESWCFDGPGASATAEWFAEVRSDSIFRLIQELPVASVSITDELA</sequence>
<reference evidence="1" key="1">
    <citation type="submission" date="2021-04" db="EMBL/GenBank/DDBJ databases">
        <title>Genome based classification of Actinospica acidithermotolerans sp. nov., an actinobacterium isolated from an Indonesian hot spring.</title>
        <authorList>
            <person name="Kusuma A.B."/>
            <person name="Putra K.E."/>
            <person name="Nafisah S."/>
            <person name="Loh J."/>
            <person name="Nouioui I."/>
            <person name="Goodfellow M."/>
        </authorList>
    </citation>
    <scope>NUCLEOTIDE SEQUENCE</scope>
    <source>
        <strain evidence="1">DSM 45618</strain>
    </source>
</reference>
<evidence type="ECO:0000313" key="2">
    <source>
        <dbReference type="Proteomes" id="UP000677913"/>
    </source>
</evidence>
<dbReference type="Proteomes" id="UP000677913">
    <property type="component" value="Unassembled WGS sequence"/>
</dbReference>
<gene>
    <name evidence="1" type="ORF">KGA66_25645</name>
</gene>
<dbReference type="EMBL" id="JAGSXH010000151">
    <property type="protein sequence ID" value="MBS2966451.1"/>
    <property type="molecule type" value="Genomic_DNA"/>
</dbReference>
<comment type="caution">
    <text evidence="1">The sequence shown here is derived from an EMBL/GenBank/DDBJ whole genome shotgun (WGS) entry which is preliminary data.</text>
</comment>
<dbReference type="RefSeq" id="WP_211471529.1">
    <property type="nucleotide sequence ID" value="NZ_JAGSXH010000151.1"/>
</dbReference>
<evidence type="ECO:0000313" key="1">
    <source>
        <dbReference type="EMBL" id="MBS2966451.1"/>
    </source>
</evidence>
<keyword evidence="2" id="KW-1185">Reference proteome</keyword>
<accession>A0A8J7WPU3</accession>
<dbReference type="AlphaFoldDB" id="A0A8J7WPU3"/>
<organism evidence="1 2">
    <name type="scientific">Actinocrinis puniceicyclus</name>
    <dbReference type="NCBI Taxonomy" id="977794"/>
    <lineage>
        <taxon>Bacteria</taxon>
        <taxon>Bacillati</taxon>
        <taxon>Actinomycetota</taxon>
        <taxon>Actinomycetes</taxon>
        <taxon>Catenulisporales</taxon>
        <taxon>Actinospicaceae</taxon>
        <taxon>Actinocrinis</taxon>
    </lineage>
</organism>